<dbReference type="eggNOG" id="COG5379">
    <property type="taxonomic scope" value="Bacteria"/>
</dbReference>
<dbReference type="Proteomes" id="UP000007519">
    <property type="component" value="Chromosome"/>
</dbReference>
<dbReference type="STRING" id="984262.SGRA_1547"/>
<dbReference type="KEGG" id="sgn:SGRA_1547"/>
<accession>H6L9B0</accession>
<dbReference type="EMBL" id="CP002831">
    <property type="protein sequence ID" value="AFC24282.1"/>
    <property type="molecule type" value="Genomic_DNA"/>
</dbReference>
<sequence length="409" mass="47919">MPKLVGPESKGPQPPLNWANKLNFMINHFRDWVFKNVHGGSLVYNICWEDPRCDRELMQIEPDSEIVMITSAGCNALDYLLDDPKAIHCIDLNSRQNALLEFKKSLFKHSSYDELYDYFGDGKHAQAEEVYRQQLRPHLPAYAQEFWDQKMSYFEGKGPKKSFYYRGSSGTLAWLFVRYMQMRPSLHSKVLKLLKAETLEEQEQYFEQVERKLFNKAVRWTISRHFSLALAGVPRAQRRLITEEYPGGVSSFVVDAVRHVFTELDIKENYFWQVYVNGHYTKDCCPSYLREENYLSLRERADNIHTHTTSFSQFLKDNPGKYSHYVLLDHQDWLAAHDVPALEEEWQCILANSRPGTKILMRSAAMRIDFFPDFVKERVSWVSSEEELKESHFQDRVGTYGSVYLGTVK</sequence>
<evidence type="ECO:0000313" key="2">
    <source>
        <dbReference type="Proteomes" id="UP000007519"/>
    </source>
</evidence>
<dbReference type="AlphaFoldDB" id="H6L9B0"/>
<dbReference type="Pfam" id="PF11899">
    <property type="entry name" value="DUF3419"/>
    <property type="match status" value="1"/>
</dbReference>
<evidence type="ECO:0000313" key="1">
    <source>
        <dbReference type="EMBL" id="AFC24282.1"/>
    </source>
</evidence>
<organism evidence="1 2">
    <name type="scientific">Saprospira grandis (strain Lewin)</name>
    <dbReference type="NCBI Taxonomy" id="984262"/>
    <lineage>
        <taxon>Bacteria</taxon>
        <taxon>Pseudomonadati</taxon>
        <taxon>Bacteroidota</taxon>
        <taxon>Saprospiria</taxon>
        <taxon>Saprospirales</taxon>
        <taxon>Saprospiraceae</taxon>
        <taxon>Saprospira</taxon>
    </lineage>
</organism>
<dbReference type="PANTHER" id="PTHR47473:SF1">
    <property type="entry name" value="METHYLTRANSFERASE DOMAIN-CONTAINING PROTEIN"/>
    <property type="match status" value="1"/>
</dbReference>
<dbReference type="InterPro" id="IPR021829">
    <property type="entry name" value="DUF3419"/>
</dbReference>
<gene>
    <name evidence="1" type="ordered locus">SGRA_1547</name>
</gene>
<dbReference type="PANTHER" id="PTHR47473">
    <property type="entry name" value="BTA1P"/>
    <property type="match status" value="1"/>
</dbReference>
<proteinExistence type="predicted"/>
<dbReference type="HOGENOM" id="CLU_054002_0_0_10"/>
<dbReference type="OrthoDB" id="1522784at2"/>
<protein>
    <recommendedName>
        <fullName evidence="3">S-adenosylmethionine:diacylglycerol 3-amino-3-carboxypropyl transferase</fullName>
    </recommendedName>
</protein>
<reference evidence="1 2" key="1">
    <citation type="journal article" date="2012" name="Stand. Genomic Sci.">
        <title>Complete genome sequencing and analysis of Saprospira grandis str. Lewin, a predatory marine bacterium.</title>
        <authorList>
            <person name="Saw J.H."/>
            <person name="Yuryev A."/>
            <person name="Kanbe M."/>
            <person name="Hou S."/>
            <person name="Young A.G."/>
            <person name="Aizawa S."/>
            <person name="Alam M."/>
        </authorList>
    </citation>
    <scope>NUCLEOTIDE SEQUENCE [LARGE SCALE GENOMIC DNA]</scope>
    <source>
        <strain evidence="1 2">Lewin</strain>
    </source>
</reference>
<name>H6L9B0_SAPGL</name>
<keyword evidence="2" id="KW-1185">Reference proteome</keyword>
<evidence type="ECO:0008006" key="3">
    <source>
        <dbReference type="Google" id="ProtNLM"/>
    </source>
</evidence>